<protein>
    <submittedName>
        <fullName evidence="1">Uncharacterized protein</fullName>
    </submittedName>
</protein>
<evidence type="ECO:0000313" key="1">
    <source>
        <dbReference type="EMBL" id="KKL07279.1"/>
    </source>
</evidence>
<gene>
    <name evidence="1" type="ORF">LCGC14_2587600</name>
</gene>
<dbReference type="AlphaFoldDB" id="A0A0F9ACJ7"/>
<organism evidence="1">
    <name type="scientific">marine sediment metagenome</name>
    <dbReference type="NCBI Taxonomy" id="412755"/>
    <lineage>
        <taxon>unclassified sequences</taxon>
        <taxon>metagenomes</taxon>
        <taxon>ecological metagenomes</taxon>
    </lineage>
</organism>
<name>A0A0F9ACJ7_9ZZZZ</name>
<dbReference type="EMBL" id="LAZR01043355">
    <property type="protein sequence ID" value="KKL07279.1"/>
    <property type="molecule type" value="Genomic_DNA"/>
</dbReference>
<accession>A0A0F9ACJ7</accession>
<sequence>MGEDITISAAIAKLEQIAQEHGGDTKLHVEISVPDTCGGCGHDRSRIVTGMCKHISTINIYGEDKCAWLVAEEC</sequence>
<reference evidence="1" key="1">
    <citation type="journal article" date="2015" name="Nature">
        <title>Complex archaea that bridge the gap between prokaryotes and eukaryotes.</title>
        <authorList>
            <person name="Spang A."/>
            <person name="Saw J.H."/>
            <person name="Jorgensen S.L."/>
            <person name="Zaremba-Niedzwiedzka K."/>
            <person name="Martijn J."/>
            <person name="Lind A.E."/>
            <person name="van Eijk R."/>
            <person name="Schleper C."/>
            <person name="Guy L."/>
            <person name="Ettema T.J."/>
        </authorList>
    </citation>
    <scope>NUCLEOTIDE SEQUENCE</scope>
</reference>
<comment type="caution">
    <text evidence="1">The sequence shown here is derived from an EMBL/GenBank/DDBJ whole genome shotgun (WGS) entry which is preliminary data.</text>
</comment>
<proteinExistence type="predicted"/>